<gene>
    <name evidence="4" type="ORF">CSSPTR1EN2_LOCUS11961</name>
</gene>
<sequence>MYMGWKQGMDVCVSHVRRRQIPAHVFPNCVRPAKPPRPAGHFQAQLLQGFRLHHLRRQNFRLSQAQLGDDAQGDEELDVVEEGIGAANLGSGLEKGDFASEPLDLELDEISRGNSTGAESLNSPHASNLQSGSLDELEVYVKSHMIKAYFKRFQVKYRRRRAGKTDYRDRIRLTSQDKIKYNTPKYCYVV</sequence>
<comment type="similarity">
    <text evidence="1">Belongs to the universal ribosomal protein uL18 family.</text>
</comment>
<keyword evidence="3" id="KW-0687">Ribonucleoprotein</keyword>
<name>A0ABP0U6Q2_9BRYO</name>
<dbReference type="EMBL" id="OZ019911">
    <property type="protein sequence ID" value="CAK9213771.1"/>
    <property type="molecule type" value="Genomic_DNA"/>
</dbReference>
<dbReference type="InterPro" id="IPR005485">
    <property type="entry name" value="Rbsml_uL18_euk_arch"/>
</dbReference>
<reference evidence="4" key="1">
    <citation type="submission" date="2024-02" db="EMBL/GenBank/DDBJ databases">
        <authorList>
            <consortium name="ELIXIR-Norway"/>
            <consortium name="Elixir Norway"/>
        </authorList>
    </citation>
    <scope>NUCLEOTIDE SEQUENCE</scope>
</reference>
<evidence type="ECO:0000313" key="5">
    <source>
        <dbReference type="Proteomes" id="UP001497512"/>
    </source>
</evidence>
<accession>A0ABP0U6Q2</accession>
<dbReference type="PANTHER" id="PTHR23410:SF12">
    <property type="entry name" value="LARGE RIBOSOMAL SUBUNIT PROTEIN UL18"/>
    <property type="match status" value="1"/>
</dbReference>
<dbReference type="PANTHER" id="PTHR23410">
    <property type="entry name" value="RIBOSOMAL PROTEIN L5-RELATED"/>
    <property type="match status" value="1"/>
</dbReference>
<evidence type="ECO:0000313" key="4">
    <source>
        <dbReference type="EMBL" id="CAK9213771.1"/>
    </source>
</evidence>
<dbReference type="PRINTS" id="PR00058">
    <property type="entry name" value="RIBOSOMALL5"/>
</dbReference>
<evidence type="ECO:0000256" key="2">
    <source>
        <dbReference type="ARBA" id="ARBA00022980"/>
    </source>
</evidence>
<protein>
    <recommendedName>
        <fullName evidence="6">CCT domain-containing protein</fullName>
    </recommendedName>
</protein>
<organism evidence="4 5">
    <name type="scientific">Sphagnum troendelagicum</name>
    <dbReference type="NCBI Taxonomy" id="128251"/>
    <lineage>
        <taxon>Eukaryota</taxon>
        <taxon>Viridiplantae</taxon>
        <taxon>Streptophyta</taxon>
        <taxon>Embryophyta</taxon>
        <taxon>Bryophyta</taxon>
        <taxon>Sphagnophytina</taxon>
        <taxon>Sphagnopsida</taxon>
        <taxon>Sphagnales</taxon>
        <taxon>Sphagnaceae</taxon>
        <taxon>Sphagnum</taxon>
    </lineage>
</organism>
<dbReference type="Proteomes" id="UP001497512">
    <property type="component" value="Chromosome 19"/>
</dbReference>
<evidence type="ECO:0000256" key="3">
    <source>
        <dbReference type="ARBA" id="ARBA00023274"/>
    </source>
</evidence>
<dbReference type="Pfam" id="PF17144">
    <property type="entry name" value="Ribosomal_L5e"/>
    <property type="match status" value="1"/>
</dbReference>
<evidence type="ECO:0000256" key="1">
    <source>
        <dbReference type="ARBA" id="ARBA00007116"/>
    </source>
</evidence>
<keyword evidence="5" id="KW-1185">Reference proteome</keyword>
<evidence type="ECO:0008006" key="6">
    <source>
        <dbReference type="Google" id="ProtNLM"/>
    </source>
</evidence>
<dbReference type="Gene3D" id="3.30.420.100">
    <property type="match status" value="1"/>
</dbReference>
<proteinExistence type="inferred from homology"/>
<keyword evidence="2" id="KW-0689">Ribosomal protein</keyword>